<evidence type="ECO:0000256" key="4">
    <source>
        <dbReference type="ARBA" id="ARBA00022982"/>
    </source>
</evidence>
<reference evidence="12 13" key="1">
    <citation type="submission" date="2019-03" db="EMBL/GenBank/DDBJ databases">
        <title>Genomic Encyclopedia of Type Strains, Phase IV (KMG-IV): sequencing the most valuable type-strain genomes for metagenomic binning, comparative biology and taxonomic classification.</title>
        <authorList>
            <person name="Goeker M."/>
        </authorList>
    </citation>
    <scope>NUCLEOTIDE SEQUENCE [LARGE SCALE GENOMIC DNA]</scope>
    <source>
        <strain evidence="12 13">DSM 28867</strain>
    </source>
</reference>
<feature type="site" description="Deprotonates C-terminal active site Cys" evidence="9">
    <location>
        <position position="21"/>
    </location>
</feature>
<dbReference type="PROSITE" id="PS51352">
    <property type="entry name" value="THIOREDOXIN_2"/>
    <property type="match status" value="1"/>
</dbReference>
<keyword evidence="4" id="KW-0249">Electron transport</keyword>
<organism evidence="12 13">
    <name type="scientific">Breznakia blatticola</name>
    <dbReference type="NCBI Taxonomy" id="1754012"/>
    <lineage>
        <taxon>Bacteria</taxon>
        <taxon>Bacillati</taxon>
        <taxon>Bacillota</taxon>
        <taxon>Erysipelotrichia</taxon>
        <taxon>Erysipelotrichales</taxon>
        <taxon>Erysipelotrichaceae</taxon>
        <taxon>Breznakia</taxon>
    </lineage>
</organism>
<evidence type="ECO:0000256" key="9">
    <source>
        <dbReference type="PIRSR" id="PIRSR000077-1"/>
    </source>
</evidence>
<dbReference type="Proteomes" id="UP000294743">
    <property type="component" value="Unassembled WGS sequence"/>
</dbReference>
<dbReference type="Gene3D" id="3.40.30.10">
    <property type="entry name" value="Glutaredoxin"/>
    <property type="match status" value="1"/>
</dbReference>
<evidence type="ECO:0000256" key="3">
    <source>
        <dbReference type="ARBA" id="ARBA00022448"/>
    </source>
</evidence>
<evidence type="ECO:0000313" key="12">
    <source>
        <dbReference type="EMBL" id="TDW26032.1"/>
    </source>
</evidence>
<name>A0A4R8A5Z3_9FIRM</name>
<comment type="caution">
    <text evidence="12">The sequence shown here is derived from an EMBL/GenBank/DDBJ whole genome shotgun (WGS) entry which is preliminary data.</text>
</comment>
<comment type="similarity">
    <text evidence="1 8">Belongs to the thioredoxin family.</text>
</comment>
<dbReference type="EMBL" id="SODD01000002">
    <property type="protein sequence ID" value="TDW26032.1"/>
    <property type="molecule type" value="Genomic_DNA"/>
</dbReference>
<dbReference type="InterPro" id="IPR005746">
    <property type="entry name" value="Thioredoxin"/>
</dbReference>
<feature type="disulfide bond" description="Redox-active" evidence="10">
    <location>
        <begin position="27"/>
        <end position="30"/>
    </location>
</feature>
<dbReference type="NCBIfam" id="TIGR01068">
    <property type="entry name" value="thioredoxin"/>
    <property type="match status" value="1"/>
</dbReference>
<protein>
    <recommendedName>
        <fullName evidence="2 7">Thioredoxin</fullName>
    </recommendedName>
</protein>
<evidence type="ECO:0000256" key="7">
    <source>
        <dbReference type="NCBIfam" id="TIGR01068"/>
    </source>
</evidence>
<dbReference type="PANTHER" id="PTHR45663:SF11">
    <property type="entry name" value="GEO12009P1"/>
    <property type="match status" value="1"/>
</dbReference>
<dbReference type="InterPro" id="IPR036249">
    <property type="entry name" value="Thioredoxin-like_sf"/>
</dbReference>
<dbReference type="OrthoDB" id="9790390at2"/>
<dbReference type="InterPro" id="IPR013766">
    <property type="entry name" value="Thioredoxin_domain"/>
</dbReference>
<feature type="site" description="Contributes to redox potential value" evidence="9">
    <location>
        <position position="28"/>
    </location>
</feature>
<dbReference type="GO" id="GO:0015035">
    <property type="term" value="F:protein-disulfide reductase activity"/>
    <property type="evidence" value="ECO:0007669"/>
    <property type="project" value="UniProtKB-UniRule"/>
</dbReference>
<evidence type="ECO:0000259" key="11">
    <source>
        <dbReference type="PROSITE" id="PS51352"/>
    </source>
</evidence>
<dbReference type="FunFam" id="3.40.30.10:FF:000001">
    <property type="entry name" value="Thioredoxin"/>
    <property type="match status" value="1"/>
</dbReference>
<dbReference type="InterPro" id="IPR017937">
    <property type="entry name" value="Thioredoxin_CS"/>
</dbReference>
<dbReference type="PROSITE" id="PS00194">
    <property type="entry name" value="THIOREDOXIN_1"/>
    <property type="match status" value="1"/>
</dbReference>
<evidence type="ECO:0000313" key="13">
    <source>
        <dbReference type="Proteomes" id="UP000294743"/>
    </source>
</evidence>
<dbReference type="PANTHER" id="PTHR45663">
    <property type="entry name" value="GEO12009P1"/>
    <property type="match status" value="1"/>
</dbReference>
<proteinExistence type="inferred from homology"/>
<feature type="active site" description="Nucleophile" evidence="9">
    <location>
        <position position="27"/>
    </location>
</feature>
<feature type="site" description="Contributes to redox potential value" evidence="9">
    <location>
        <position position="29"/>
    </location>
</feature>
<evidence type="ECO:0000256" key="6">
    <source>
        <dbReference type="ARBA" id="ARBA00023284"/>
    </source>
</evidence>
<dbReference type="RefSeq" id="WP_134167597.1">
    <property type="nucleotide sequence ID" value="NZ_SODD01000002.1"/>
</dbReference>
<sequence length="102" mass="11496">MKIVSGSDFEKEIEQGLVLVDFYADWCGPCKMQTPVLEEVQNELQDQVKIIKLNVDNDPTIAQNYNVMSIPTLVLFKNGTEFATTVGFQAKPQLIEFINKGK</sequence>
<dbReference type="Pfam" id="PF00085">
    <property type="entry name" value="Thioredoxin"/>
    <property type="match status" value="1"/>
</dbReference>
<dbReference type="CDD" id="cd02947">
    <property type="entry name" value="TRX_family"/>
    <property type="match status" value="1"/>
</dbReference>
<dbReference type="SUPFAM" id="SSF52833">
    <property type="entry name" value="Thioredoxin-like"/>
    <property type="match status" value="1"/>
</dbReference>
<evidence type="ECO:0000256" key="1">
    <source>
        <dbReference type="ARBA" id="ARBA00008987"/>
    </source>
</evidence>
<keyword evidence="3" id="KW-0813">Transport</keyword>
<dbReference type="AlphaFoldDB" id="A0A4R8A5Z3"/>
<accession>A0A4R8A5Z3</accession>
<gene>
    <name evidence="12" type="ORF">EDD63_10253</name>
</gene>
<evidence type="ECO:0000256" key="8">
    <source>
        <dbReference type="PIRNR" id="PIRNR000077"/>
    </source>
</evidence>
<keyword evidence="5 10" id="KW-1015">Disulfide bond</keyword>
<evidence type="ECO:0000256" key="2">
    <source>
        <dbReference type="ARBA" id="ARBA00020570"/>
    </source>
</evidence>
<evidence type="ECO:0000256" key="10">
    <source>
        <dbReference type="PIRSR" id="PIRSR000077-4"/>
    </source>
</evidence>
<keyword evidence="13" id="KW-1185">Reference proteome</keyword>
<dbReference type="PIRSF" id="PIRSF000077">
    <property type="entry name" value="Thioredoxin"/>
    <property type="match status" value="1"/>
</dbReference>
<keyword evidence="6 10" id="KW-0676">Redox-active center</keyword>
<dbReference type="GO" id="GO:0005829">
    <property type="term" value="C:cytosol"/>
    <property type="evidence" value="ECO:0007669"/>
    <property type="project" value="TreeGrafter"/>
</dbReference>
<dbReference type="GO" id="GO:0045454">
    <property type="term" value="P:cell redox homeostasis"/>
    <property type="evidence" value="ECO:0007669"/>
    <property type="project" value="TreeGrafter"/>
</dbReference>
<feature type="domain" description="Thioredoxin" evidence="11">
    <location>
        <begin position="1"/>
        <end position="102"/>
    </location>
</feature>
<dbReference type="PRINTS" id="PR00421">
    <property type="entry name" value="THIOREDOXIN"/>
</dbReference>
<feature type="active site" description="Nucleophile" evidence="9">
    <location>
        <position position="30"/>
    </location>
</feature>
<evidence type="ECO:0000256" key="5">
    <source>
        <dbReference type="ARBA" id="ARBA00023157"/>
    </source>
</evidence>